<keyword evidence="3" id="KW-0949">S-adenosyl-L-methionine</keyword>
<gene>
    <name evidence="5" type="ORF">IPN02_07485</name>
</gene>
<dbReference type="InterPro" id="IPR029063">
    <property type="entry name" value="SAM-dependent_MTases_sf"/>
</dbReference>
<comment type="caution">
    <text evidence="5">The sequence shown here is derived from an EMBL/GenBank/DDBJ whole genome shotgun (WGS) entry which is preliminary data.</text>
</comment>
<dbReference type="GO" id="GO:0008168">
    <property type="term" value="F:methyltransferase activity"/>
    <property type="evidence" value="ECO:0007669"/>
    <property type="project" value="UniProtKB-KW"/>
</dbReference>
<evidence type="ECO:0000256" key="4">
    <source>
        <dbReference type="SAM" id="MobiDB-lite"/>
    </source>
</evidence>
<dbReference type="GO" id="GO:0032259">
    <property type="term" value="P:methylation"/>
    <property type="evidence" value="ECO:0007669"/>
    <property type="project" value="UniProtKB-KW"/>
</dbReference>
<keyword evidence="1 5" id="KW-0489">Methyltransferase</keyword>
<evidence type="ECO:0000256" key="3">
    <source>
        <dbReference type="ARBA" id="ARBA00022691"/>
    </source>
</evidence>
<evidence type="ECO:0000313" key="5">
    <source>
        <dbReference type="EMBL" id="MBK9296672.1"/>
    </source>
</evidence>
<dbReference type="SUPFAM" id="SSF53335">
    <property type="entry name" value="S-adenosyl-L-methionine-dependent methyltransferases"/>
    <property type="match status" value="1"/>
</dbReference>
<dbReference type="AlphaFoldDB" id="A0A936NAI2"/>
<feature type="region of interest" description="Disordered" evidence="4">
    <location>
        <begin position="1"/>
        <end position="21"/>
    </location>
</feature>
<keyword evidence="2" id="KW-0808">Transferase</keyword>
<dbReference type="Gene3D" id="3.40.50.150">
    <property type="entry name" value="Vaccinia Virus protein VP39"/>
    <property type="match status" value="1"/>
</dbReference>
<evidence type="ECO:0000313" key="6">
    <source>
        <dbReference type="Proteomes" id="UP000727993"/>
    </source>
</evidence>
<accession>A0A936NAI2</accession>
<proteinExistence type="predicted"/>
<dbReference type="Pfam" id="PF13489">
    <property type="entry name" value="Methyltransf_23"/>
    <property type="match status" value="1"/>
</dbReference>
<evidence type="ECO:0000256" key="1">
    <source>
        <dbReference type="ARBA" id="ARBA00022603"/>
    </source>
</evidence>
<dbReference type="PANTHER" id="PTHR43464:SF19">
    <property type="entry name" value="UBIQUINONE BIOSYNTHESIS O-METHYLTRANSFERASE, MITOCHONDRIAL"/>
    <property type="match status" value="1"/>
</dbReference>
<reference evidence="5 6" key="1">
    <citation type="submission" date="2020-10" db="EMBL/GenBank/DDBJ databases">
        <title>Connecting structure to function with the recovery of over 1000 high-quality activated sludge metagenome-assembled genomes encoding full-length rRNA genes using long-read sequencing.</title>
        <authorList>
            <person name="Singleton C.M."/>
            <person name="Petriglieri F."/>
            <person name="Kristensen J.M."/>
            <person name="Kirkegaard R.H."/>
            <person name="Michaelsen T.Y."/>
            <person name="Andersen M.H."/>
            <person name="Karst S.M."/>
            <person name="Dueholm M.S."/>
            <person name="Nielsen P.H."/>
            <person name="Albertsen M."/>
        </authorList>
    </citation>
    <scope>NUCLEOTIDE SEQUENCE [LARGE SCALE GENOMIC DNA]</scope>
    <source>
        <strain evidence="5">Lyne_18-Q3-R50-59_MAXAC.006</strain>
    </source>
</reference>
<dbReference type="CDD" id="cd02440">
    <property type="entry name" value="AdoMet_MTases"/>
    <property type="match status" value="1"/>
</dbReference>
<name>A0A936NAI2_9ACTN</name>
<evidence type="ECO:0000256" key="2">
    <source>
        <dbReference type="ARBA" id="ARBA00022679"/>
    </source>
</evidence>
<dbReference type="PANTHER" id="PTHR43464">
    <property type="entry name" value="METHYLTRANSFERASE"/>
    <property type="match status" value="1"/>
</dbReference>
<sequence>MAARREHKGGMETGAPPAGRRIADELGDEAHSFGALHGSARGSRNVQGRLDAMASLAPLSGERLLDVGCATGEYTNAMAPAFTHVDAIDVEIDRLALYTQDHPDNVSVHTQSVTSLEFADDTFDVVTMIEVLEHLPDVAGALAEIRRVLRPGGRLLLTTPNRWWPFEQHGIPIRGRRLPGPTMPGLTWVRPLHRRLCRTATFTRSELATLGETAGLRLTGVTYMMPPLDSLPEGHALHRLTERAEASPLRSLSQTLVACLEAD</sequence>
<organism evidence="5 6">
    <name type="scientific">Candidatus Neomicrothrix subdominans</name>
    <dbReference type="NCBI Taxonomy" id="2954438"/>
    <lineage>
        <taxon>Bacteria</taxon>
        <taxon>Bacillati</taxon>
        <taxon>Actinomycetota</taxon>
        <taxon>Acidimicrobiia</taxon>
        <taxon>Acidimicrobiales</taxon>
        <taxon>Microthrixaceae</taxon>
        <taxon>Candidatus Neomicrothrix</taxon>
    </lineage>
</organism>
<dbReference type="Proteomes" id="UP000727993">
    <property type="component" value="Unassembled WGS sequence"/>
</dbReference>
<protein>
    <submittedName>
        <fullName evidence="5">Methyltransferase domain-containing protein</fullName>
    </submittedName>
</protein>
<dbReference type="EMBL" id="JADJZA010000004">
    <property type="protein sequence ID" value="MBK9296672.1"/>
    <property type="molecule type" value="Genomic_DNA"/>
</dbReference>